<comment type="caution">
    <text evidence="7">The sequence shown here is derived from an EMBL/GenBank/DDBJ whole genome shotgun (WGS) entry which is preliminary data.</text>
</comment>
<proteinExistence type="inferred from homology"/>
<keyword evidence="5 6" id="KW-0472">Membrane</keyword>
<sequence length="238" mass="25946">MYNDYHDISYAQSPFGTLTQYMTKTFGWMFAGLLVTFGAGIGTVRSGLILPLVNSGLIWATLIGELVLVFVLSARITKIQPGTATAFFFLYAVLNGLNLATIFLVYDLGTLILAFLVGAVYFGVMAVYGAVTRRDLTGWGPKLLGGLVAMIVCSLVGGLLSLFGLRFGFMDLVLCAVGLLLFMGLTAYDTQMLKHHYAYFGGDAAMLHKASIIGALNLYLDFINIFLYIVRILGRRDN</sequence>
<dbReference type="PANTHER" id="PTHR23291:SF50">
    <property type="entry name" value="PROTEIN LIFEGUARD 4"/>
    <property type="match status" value="1"/>
</dbReference>
<feature type="transmembrane region" description="Helical" evidence="6">
    <location>
        <begin position="210"/>
        <end position="230"/>
    </location>
</feature>
<evidence type="ECO:0000256" key="2">
    <source>
        <dbReference type="ARBA" id="ARBA00010350"/>
    </source>
</evidence>
<evidence type="ECO:0000313" key="7">
    <source>
        <dbReference type="EMBL" id="HIX94131.1"/>
    </source>
</evidence>
<feature type="transmembrane region" description="Helical" evidence="6">
    <location>
        <begin position="112"/>
        <end position="131"/>
    </location>
</feature>
<keyword evidence="4 6" id="KW-1133">Transmembrane helix</keyword>
<evidence type="ECO:0000313" key="8">
    <source>
        <dbReference type="Proteomes" id="UP000886751"/>
    </source>
</evidence>
<gene>
    <name evidence="7" type="ORF">H9846_01565</name>
</gene>
<organism evidence="7 8">
    <name type="scientific">Candidatus Gemmiger excrementipullorum</name>
    <dbReference type="NCBI Taxonomy" id="2838610"/>
    <lineage>
        <taxon>Bacteria</taxon>
        <taxon>Bacillati</taxon>
        <taxon>Bacillota</taxon>
        <taxon>Clostridia</taxon>
        <taxon>Eubacteriales</taxon>
        <taxon>Gemmiger</taxon>
    </lineage>
</organism>
<comment type="similarity">
    <text evidence="2 6">Belongs to the BI1 family.</text>
</comment>
<accession>A0A9D2BU06</accession>
<comment type="subcellular location">
    <subcellularLocation>
        <location evidence="1">Membrane</location>
        <topology evidence="1">Multi-pass membrane protein</topology>
    </subcellularLocation>
</comment>
<protein>
    <submittedName>
        <fullName evidence="7">Bax inhibitor-1/YccA family protein</fullName>
    </submittedName>
</protein>
<feature type="transmembrane region" description="Helical" evidence="6">
    <location>
        <begin position="26"/>
        <end position="44"/>
    </location>
</feature>
<feature type="transmembrane region" description="Helical" evidence="6">
    <location>
        <begin position="86"/>
        <end position="106"/>
    </location>
</feature>
<evidence type="ECO:0000256" key="5">
    <source>
        <dbReference type="ARBA" id="ARBA00023136"/>
    </source>
</evidence>
<evidence type="ECO:0000256" key="3">
    <source>
        <dbReference type="ARBA" id="ARBA00022692"/>
    </source>
</evidence>
<dbReference type="Proteomes" id="UP000886751">
    <property type="component" value="Unassembled WGS sequence"/>
</dbReference>
<dbReference type="AlphaFoldDB" id="A0A9D2BU06"/>
<keyword evidence="3 6" id="KW-0812">Transmembrane</keyword>
<dbReference type="InterPro" id="IPR006214">
    <property type="entry name" value="Bax_inhibitor_1-related"/>
</dbReference>
<evidence type="ECO:0000256" key="6">
    <source>
        <dbReference type="RuleBase" id="RU004379"/>
    </source>
</evidence>
<feature type="transmembrane region" description="Helical" evidence="6">
    <location>
        <begin position="143"/>
        <end position="163"/>
    </location>
</feature>
<dbReference type="GO" id="GO:0016020">
    <property type="term" value="C:membrane"/>
    <property type="evidence" value="ECO:0007669"/>
    <property type="project" value="UniProtKB-SubCell"/>
</dbReference>
<dbReference type="CDD" id="cd10432">
    <property type="entry name" value="BI-1-like_bacterial"/>
    <property type="match status" value="1"/>
</dbReference>
<reference evidence="7" key="1">
    <citation type="journal article" date="2021" name="PeerJ">
        <title>Extensive microbial diversity within the chicken gut microbiome revealed by metagenomics and culture.</title>
        <authorList>
            <person name="Gilroy R."/>
            <person name="Ravi A."/>
            <person name="Getino M."/>
            <person name="Pursley I."/>
            <person name="Horton D.L."/>
            <person name="Alikhan N.F."/>
            <person name="Baker D."/>
            <person name="Gharbi K."/>
            <person name="Hall N."/>
            <person name="Watson M."/>
            <person name="Adriaenssens E.M."/>
            <person name="Foster-Nyarko E."/>
            <person name="Jarju S."/>
            <person name="Secka A."/>
            <person name="Antonio M."/>
            <person name="Oren A."/>
            <person name="Chaudhuri R.R."/>
            <person name="La Ragione R."/>
            <person name="Hildebrand F."/>
            <person name="Pallen M.J."/>
        </authorList>
    </citation>
    <scope>NUCLEOTIDE SEQUENCE</scope>
    <source>
        <strain evidence="7">ChiHecec2B26-7398</strain>
    </source>
</reference>
<evidence type="ECO:0000256" key="1">
    <source>
        <dbReference type="ARBA" id="ARBA00004141"/>
    </source>
</evidence>
<evidence type="ECO:0000256" key="4">
    <source>
        <dbReference type="ARBA" id="ARBA00022989"/>
    </source>
</evidence>
<feature type="transmembrane region" description="Helical" evidence="6">
    <location>
        <begin position="169"/>
        <end position="189"/>
    </location>
</feature>
<feature type="transmembrane region" description="Helical" evidence="6">
    <location>
        <begin position="56"/>
        <end position="74"/>
    </location>
</feature>
<dbReference type="PANTHER" id="PTHR23291">
    <property type="entry name" value="BAX INHIBITOR-RELATED"/>
    <property type="match status" value="1"/>
</dbReference>
<dbReference type="Pfam" id="PF01027">
    <property type="entry name" value="Bax1-I"/>
    <property type="match status" value="1"/>
</dbReference>
<dbReference type="EMBL" id="DXEI01000029">
    <property type="protein sequence ID" value="HIX94131.1"/>
    <property type="molecule type" value="Genomic_DNA"/>
</dbReference>
<reference evidence="7" key="2">
    <citation type="submission" date="2021-04" db="EMBL/GenBank/DDBJ databases">
        <authorList>
            <person name="Gilroy R."/>
        </authorList>
    </citation>
    <scope>NUCLEOTIDE SEQUENCE</scope>
    <source>
        <strain evidence="7">ChiHecec2B26-7398</strain>
    </source>
</reference>
<name>A0A9D2BU06_9FIRM</name>